<feature type="region of interest" description="Disordered" evidence="1">
    <location>
        <begin position="29"/>
        <end position="59"/>
    </location>
</feature>
<dbReference type="AlphaFoldDB" id="A0AAD0RKJ7"/>
<reference evidence="2 3" key="1">
    <citation type="submission" date="2018-08" db="EMBL/GenBank/DDBJ databases">
        <title>Whole Genome Sequences of Two Pseudoalteromonas piscicida Strains, DE1-A and DE2-A, which Exhibit Strong Antibacterial Activity against Vibrio vulnificus.</title>
        <authorList>
            <person name="Richards G.P."/>
            <person name="Needleman D.S."/>
            <person name="Watson M.A."/>
            <person name="Polson S.W."/>
        </authorList>
    </citation>
    <scope>NUCLEOTIDE SEQUENCE [LARGE SCALE GENOMIC DNA]</scope>
    <source>
        <strain evidence="2 3">DE2-A</strain>
    </source>
</reference>
<gene>
    <name evidence="2" type="ORF">D0511_16565</name>
</gene>
<protein>
    <submittedName>
        <fullName evidence="2">Uncharacterized protein</fullName>
    </submittedName>
</protein>
<dbReference type="KEGG" id="ppis:B1L02_16510"/>
<proteinExistence type="predicted"/>
<dbReference type="EMBL" id="CP031761">
    <property type="protein sequence ID" value="AXR03508.1"/>
    <property type="molecule type" value="Genomic_DNA"/>
</dbReference>
<evidence type="ECO:0000256" key="1">
    <source>
        <dbReference type="SAM" id="MobiDB-lite"/>
    </source>
</evidence>
<organism evidence="2 3">
    <name type="scientific">Pseudoalteromonas piscicida</name>
    <dbReference type="NCBI Taxonomy" id="43662"/>
    <lineage>
        <taxon>Bacteria</taxon>
        <taxon>Pseudomonadati</taxon>
        <taxon>Pseudomonadota</taxon>
        <taxon>Gammaproteobacteria</taxon>
        <taxon>Alteromonadales</taxon>
        <taxon>Pseudoalteromonadaceae</taxon>
        <taxon>Pseudoalteromonas</taxon>
    </lineage>
</organism>
<name>A0AAD0RKJ7_PSEO7</name>
<evidence type="ECO:0000313" key="2">
    <source>
        <dbReference type="EMBL" id="AXR03508.1"/>
    </source>
</evidence>
<accession>A0AAD0RKJ7</accession>
<evidence type="ECO:0000313" key="3">
    <source>
        <dbReference type="Proteomes" id="UP000258102"/>
    </source>
</evidence>
<dbReference type="Proteomes" id="UP000258102">
    <property type="component" value="Chromosome 1"/>
</dbReference>
<sequence>MIYVNQKGMTKTMKVRALSKAENKRVCGGSLGVIKDDPRGSSVSSSDINFLPSGSRKVK</sequence>